<proteinExistence type="predicted"/>
<reference evidence="3" key="1">
    <citation type="submission" date="2015-09" db="EMBL/GenBank/DDBJ databases">
        <authorList>
            <consortium name="Pathogen Informatics"/>
        </authorList>
    </citation>
    <scope>NUCLEOTIDE SEQUENCE [LARGE SCALE GENOMIC DNA]</scope>
    <source>
        <strain evidence="3">Lake Konstanz</strain>
    </source>
</reference>
<organism evidence="2 3">
    <name type="scientific">Bodo saltans</name>
    <name type="common">Flagellated protozoan</name>
    <dbReference type="NCBI Taxonomy" id="75058"/>
    <lineage>
        <taxon>Eukaryota</taxon>
        <taxon>Discoba</taxon>
        <taxon>Euglenozoa</taxon>
        <taxon>Kinetoplastea</taxon>
        <taxon>Metakinetoplastina</taxon>
        <taxon>Eubodonida</taxon>
        <taxon>Bodonidae</taxon>
        <taxon>Bodo</taxon>
    </lineage>
</organism>
<dbReference type="AlphaFoldDB" id="A0A0S4INA3"/>
<evidence type="ECO:0000313" key="2">
    <source>
        <dbReference type="EMBL" id="CUE78991.1"/>
    </source>
</evidence>
<dbReference type="Proteomes" id="UP000051952">
    <property type="component" value="Unassembled WGS sequence"/>
</dbReference>
<evidence type="ECO:0000256" key="1">
    <source>
        <dbReference type="SAM" id="MobiDB-lite"/>
    </source>
</evidence>
<name>A0A0S4INA3_BODSA</name>
<feature type="compositionally biased region" description="Polar residues" evidence="1">
    <location>
        <begin position="132"/>
        <end position="142"/>
    </location>
</feature>
<feature type="region of interest" description="Disordered" evidence="1">
    <location>
        <begin position="120"/>
        <end position="144"/>
    </location>
</feature>
<accession>A0A0S4INA3</accession>
<dbReference type="VEuPathDB" id="TriTrypDB:BSAL_56375"/>
<gene>
    <name evidence="2" type="ORF">BSAL_56375</name>
</gene>
<keyword evidence="3" id="KW-1185">Reference proteome</keyword>
<dbReference type="EMBL" id="CYKH01000195">
    <property type="protein sequence ID" value="CUE78991.1"/>
    <property type="molecule type" value="Genomic_DNA"/>
</dbReference>
<feature type="compositionally biased region" description="Basic and acidic residues" evidence="1">
    <location>
        <begin position="270"/>
        <end position="282"/>
    </location>
</feature>
<evidence type="ECO:0000313" key="3">
    <source>
        <dbReference type="Proteomes" id="UP000051952"/>
    </source>
</evidence>
<protein>
    <submittedName>
        <fullName evidence="2">Uncharacterized protein</fullName>
    </submittedName>
</protein>
<feature type="region of interest" description="Disordered" evidence="1">
    <location>
        <begin position="228"/>
        <end position="282"/>
    </location>
</feature>
<sequence>MRSNGTRKVLRAETSPESASGFIISAFDVCDAGCGPNEPMPLESEHLYATLAQQLARAAAVDLSTLFAPKPVVLGEVSDTFQSTTRLRSRRSRPARFNESMTSIEHDPLTVTSTMSSSLSRLRGVSPPHHSTLASLTHPTSHSGRDLVALGSESYRQRQALVRFIEEAKQLAAEAKQTLGLEFQQRLSEQTQNWQRYVAQLNDEIHRMQITIRDQQIQLSKAALTAPRATASSSSYQLGRSCGGPMPPLSDRATAVSSRKPSHGLQRDGAAPRDEGAYKASDELLPQRVTEALLHILQKQPVLPRKSGGSSPRR</sequence>